<dbReference type="EMBL" id="JAGFNS010000042">
    <property type="protein sequence ID" value="MBO3743611.1"/>
    <property type="molecule type" value="Genomic_DNA"/>
</dbReference>
<keyword evidence="1" id="KW-0472">Membrane</keyword>
<evidence type="ECO:0000256" key="2">
    <source>
        <dbReference type="SAM" id="SignalP"/>
    </source>
</evidence>
<dbReference type="SUPFAM" id="SSF49319">
    <property type="entry name" value="Actinoxanthin-like"/>
    <property type="match status" value="1"/>
</dbReference>
<feature type="signal peptide" evidence="2">
    <location>
        <begin position="1"/>
        <end position="25"/>
    </location>
</feature>
<dbReference type="Proteomes" id="UP000679690">
    <property type="component" value="Unassembled WGS sequence"/>
</dbReference>
<accession>A0ABS3UYD9</accession>
<gene>
    <name evidence="3" type="ORF">J5X75_39550</name>
</gene>
<evidence type="ECO:0000256" key="1">
    <source>
        <dbReference type="SAM" id="Phobius"/>
    </source>
</evidence>
<comment type="caution">
    <text evidence="3">The sequence shown here is derived from an EMBL/GenBank/DDBJ whole genome shotgun (WGS) entry which is preliminary data.</text>
</comment>
<sequence>MTSTARRALIAALALVGVVAVQAPAAGYGPTASSLGCRIYFSDAGTGSSPSTWADTFTLTQTPASPKPGQTVTVSFTAAEGSTNGPVPLTAGSVPVAVTVGITGSQTGTVTLNQASYPAGAVAAYAKLGGFTATGTFTAGAAGTLNLTIRQVTFANTTASTYCSAEGDRDHKASPAATTIVQPVTVFDGGATITSITGQTGTAAARSGNTINYSVTGLAANATLTASLKDSAGGGTGEGSGTGSTGATGAGTGTLAVPANATAGDRTVAITDGTSTVLVPITILGTPAITITPPGGGAGTVVSVKGTGFNPGSTVTVGGYQALAGAPPPPATADAPVTTTATATGGITATFTVDDPATAWIGASSGQLFALAAWTASADSCTAATGNVDAACDLTYELSQTVNGGALAMSRGAGSSTIAFDGITLNGTAQTAEGTLPAINVTDHRGSTLGWDLTAEVTDFTGVPGGTIPASALTWTPACVAHPGATNAVTAEPGTAGQAVNAATLCKGPVNTTTGTGGSFDASAELALAVPVNQLAGTYTAPLTITRSCPRPGVGAAATAPTRLLLRLSGRHADGGTDMRITRIAAAALALAACAAVPATPALASGNGEWAVTPTPAGNAGPTPRLYFFLDAAAGQTLKESVRVTNLGKDPKAFEIYGADAYNTVKDGGFALRTKDRRQTGLGAWVTSGAGKVTIPGGTSADIPFTITVPPSATPGDHVGGVVALEAEPSAVTRSGGATVKIQRAVAARVYLRVAGTIVPGLGVPGLRMDIGSPLLPVPVTGDLEYTVTNLGNVHLMPRATVRVTGLFGHPVTVSGPTPSSDMVPGSEGRFAMTASGIWPFDIVTTSVVVEADGGVYARRSDRAFVYSYSGAMILAILIGSLLRAARRRVRSREARPRGLVAGR</sequence>
<dbReference type="InterPro" id="IPR027273">
    <property type="entry name" value="Neocarzinostatin-like"/>
</dbReference>
<keyword evidence="2" id="KW-0732">Signal</keyword>
<protein>
    <submittedName>
        <fullName evidence="3">DUF916 domain-containing protein</fullName>
    </submittedName>
</protein>
<keyword evidence="1" id="KW-0812">Transmembrane</keyword>
<reference evidence="3 4" key="1">
    <citation type="submission" date="2021-03" db="EMBL/GenBank/DDBJ databases">
        <title>Actinoplanes flavus sp. nov., a novel actinomycete isolated from Coconut Palm rhizosphere soil.</title>
        <authorList>
            <person name="Luo X."/>
        </authorList>
    </citation>
    <scope>NUCLEOTIDE SEQUENCE [LARGE SCALE GENOMIC DNA]</scope>
    <source>
        <strain evidence="3 4">NEAU-H7</strain>
    </source>
</reference>
<feature type="transmembrane region" description="Helical" evidence="1">
    <location>
        <begin position="866"/>
        <end position="886"/>
    </location>
</feature>
<name>A0ABS3UYD9_9ACTN</name>
<evidence type="ECO:0000313" key="4">
    <source>
        <dbReference type="Proteomes" id="UP000679690"/>
    </source>
</evidence>
<evidence type="ECO:0000313" key="3">
    <source>
        <dbReference type="EMBL" id="MBO3743611.1"/>
    </source>
</evidence>
<dbReference type="RefSeq" id="WP_208472855.1">
    <property type="nucleotide sequence ID" value="NZ_JAGFNS010000042.1"/>
</dbReference>
<keyword evidence="1" id="KW-1133">Transmembrane helix</keyword>
<feature type="chain" id="PRO_5047093849" evidence="2">
    <location>
        <begin position="26"/>
        <end position="904"/>
    </location>
</feature>
<organism evidence="3 4">
    <name type="scientific">Actinoplanes flavus</name>
    <dbReference type="NCBI Taxonomy" id="2820290"/>
    <lineage>
        <taxon>Bacteria</taxon>
        <taxon>Bacillati</taxon>
        <taxon>Actinomycetota</taxon>
        <taxon>Actinomycetes</taxon>
        <taxon>Micromonosporales</taxon>
        <taxon>Micromonosporaceae</taxon>
        <taxon>Actinoplanes</taxon>
    </lineage>
</organism>
<proteinExistence type="predicted"/>
<dbReference type="Gene3D" id="2.60.40.230">
    <property type="entry name" value="Neocarzinostatin-like"/>
    <property type="match status" value="1"/>
</dbReference>
<keyword evidence="4" id="KW-1185">Reference proteome</keyword>